<keyword evidence="5" id="KW-1185">Reference proteome</keyword>
<dbReference type="Pfam" id="PF11992">
    <property type="entry name" value="TgpA_N"/>
    <property type="match status" value="1"/>
</dbReference>
<feature type="region of interest" description="Disordered" evidence="1">
    <location>
        <begin position="559"/>
        <end position="608"/>
    </location>
</feature>
<name>A0A498BVM4_9MICO</name>
<dbReference type="OrthoDB" id="9804023at2"/>
<evidence type="ECO:0000313" key="4">
    <source>
        <dbReference type="EMBL" id="RLK47492.1"/>
    </source>
</evidence>
<dbReference type="PANTHER" id="PTHR42736:SF1">
    <property type="entry name" value="PROTEIN-GLUTAMINE GAMMA-GLUTAMYLTRANSFERASE"/>
    <property type="match status" value="1"/>
</dbReference>
<keyword evidence="2" id="KW-1133">Transmembrane helix</keyword>
<comment type="caution">
    <text evidence="4">The sequence shown here is derived from an EMBL/GenBank/DDBJ whole genome shotgun (WGS) entry which is preliminary data.</text>
</comment>
<proteinExistence type="predicted"/>
<feature type="transmembrane region" description="Helical" evidence="2">
    <location>
        <begin position="55"/>
        <end position="73"/>
    </location>
</feature>
<dbReference type="InterPro" id="IPR038765">
    <property type="entry name" value="Papain-like_cys_pep_sf"/>
</dbReference>
<dbReference type="EMBL" id="RCDB01000003">
    <property type="protein sequence ID" value="RLK47492.1"/>
    <property type="molecule type" value="Genomic_DNA"/>
</dbReference>
<keyword evidence="2" id="KW-0472">Membrane</keyword>
<feature type="transmembrane region" description="Helical" evidence="2">
    <location>
        <begin position="616"/>
        <end position="639"/>
    </location>
</feature>
<dbReference type="PANTHER" id="PTHR42736">
    <property type="entry name" value="PROTEIN-GLUTAMINE GAMMA-GLUTAMYLTRANSFERASE"/>
    <property type="match status" value="1"/>
</dbReference>
<feature type="transmembrane region" description="Helical" evidence="2">
    <location>
        <begin position="168"/>
        <end position="185"/>
    </location>
</feature>
<dbReference type="RefSeq" id="WP_121059713.1">
    <property type="nucleotide sequence ID" value="NZ_RCDB01000003.1"/>
</dbReference>
<dbReference type="Gene3D" id="3.10.620.30">
    <property type="match status" value="1"/>
</dbReference>
<dbReference type="SUPFAM" id="SSF54001">
    <property type="entry name" value="Cysteine proteinases"/>
    <property type="match status" value="1"/>
</dbReference>
<dbReference type="SMART" id="SM00460">
    <property type="entry name" value="TGc"/>
    <property type="match status" value="1"/>
</dbReference>
<feature type="transmembrane region" description="Helical" evidence="2">
    <location>
        <begin position="80"/>
        <end position="100"/>
    </location>
</feature>
<dbReference type="InterPro" id="IPR052901">
    <property type="entry name" value="Bact_TGase-like"/>
</dbReference>
<dbReference type="Pfam" id="PF01841">
    <property type="entry name" value="Transglut_core"/>
    <property type="match status" value="1"/>
</dbReference>
<feature type="transmembrane region" description="Helical" evidence="2">
    <location>
        <begin position="221"/>
        <end position="241"/>
    </location>
</feature>
<feature type="domain" description="Transglutaminase-like" evidence="3">
    <location>
        <begin position="477"/>
        <end position="552"/>
    </location>
</feature>
<keyword evidence="2" id="KW-0812">Transmembrane</keyword>
<protein>
    <submittedName>
        <fullName evidence="4">Transglutaminase superfamily protein</fullName>
    </submittedName>
</protein>
<dbReference type="InterPro" id="IPR021878">
    <property type="entry name" value="TgpA_N"/>
</dbReference>
<dbReference type="AlphaFoldDB" id="A0A498BVM4"/>
<evidence type="ECO:0000313" key="5">
    <source>
        <dbReference type="Proteomes" id="UP000273158"/>
    </source>
</evidence>
<feature type="transmembrane region" description="Helical" evidence="2">
    <location>
        <begin position="30"/>
        <end position="49"/>
    </location>
</feature>
<feature type="transmembrane region" description="Helical" evidence="2">
    <location>
        <begin position="141"/>
        <end position="161"/>
    </location>
</feature>
<reference evidence="4 5" key="1">
    <citation type="journal article" date="2015" name="Stand. Genomic Sci.">
        <title>Genomic Encyclopedia of Bacterial and Archaeal Type Strains, Phase III: the genomes of soil and plant-associated and newly described type strains.</title>
        <authorList>
            <person name="Whitman W.B."/>
            <person name="Woyke T."/>
            <person name="Klenk H.P."/>
            <person name="Zhou Y."/>
            <person name="Lilburn T.G."/>
            <person name="Beck B.J."/>
            <person name="De Vos P."/>
            <person name="Vandamme P."/>
            <person name="Eisen J.A."/>
            <person name="Garrity G."/>
            <person name="Hugenholtz P."/>
            <person name="Kyrpides N.C."/>
        </authorList>
    </citation>
    <scope>NUCLEOTIDE SEQUENCE [LARGE SCALE GENOMIC DNA]</scope>
    <source>
        <strain evidence="4 5">S2T63</strain>
    </source>
</reference>
<evidence type="ECO:0000259" key="3">
    <source>
        <dbReference type="SMART" id="SM00460"/>
    </source>
</evidence>
<evidence type="ECO:0000256" key="1">
    <source>
        <dbReference type="SAM" id="MobiDB-lite"/>
    </source>
</evidence>
<sequence length="764" mass="79126">MSTRESPGRSRRGLRSRLARDAAAPRRDGVLTLALWLSIVASVAPLLSVVAAGTWLLGVTTGAAVLLGIGYGIRRAGLASGVATAVQAGLWLLGTTLFFFTDDALLWVIPTGDVVHEATLQVQQASNEILVGVAPLEPTSAVTFVLVAAMGLLTIALDHVVVTARMPLLGAVALIAVWLIPAIAVPSAVNAIGFALLAAALLFLIRAETRTREAPAVERRSAGVAAVAATIGVVAIVAALVGGSALPPPTVTAGAGLPASIDPTLELGDDLRQRSDVPVLSVRSDAPTLPYLRVTTLSGFDGAVWQPDRLRSVPLEEGGFGPVEVAEGVRVTEYRTNVTVEQLNSVYLPVSFPAVSVTGLDGQWRAVPFSRTVRTGQSNTQGQEYEIVTHVPRPTLEQIQAADARLAESRVGVYALPAGTPLSIVRTAQEVTAGAVTDYDKLVALQDWFRGPEFSYSLNAPVAEGFDGTGSDAVADFLEVKSGYCVHFAGAFALMARALDMPSRIAIGFLPGSYTGERVDDERVGEVTTSQLHAWPEVYFTGIGWVPFEPTKSLGVATDFPAETEPVPDDGGTDVADGPTPSTAPTSASPAPSTAPDRPIDDEAGPLGESAATVDFGPYFVALGTVLLVAMLPLLAGAVRRRWLRARGDAPSAWRYLQDAAIDLGMHVPASESPRAFGARLVAEGSADAAAMRRLVAVIERASYAAATGAAGASGASADGPDAFADAVAVRAAMLAAADGGVRARALLLPRSLVVRPGSAFAAG</sequence>
<feature type="transmembrane region" description="Helical" evidence="2">
    <location>
        <begin position="191"/>
        <end position="209"/>
    </location>
</feature>
<dbReference type="InterPro" id="IPR002931">
    <property type="entry name" value="Transglutaminase-like"/>
</dbReference>
<gene>
    <name evidence="4" type="ORF">C7474_2081</name>
</gene>
<dbReference type="Proteomes" id="UP000273158">
    <property type="component" value="Unassembled WGS sequence"/>
</dbReference>
<evidence type="ECO:0000256" key="2">
    <source>
        <dbReference type="SAM" id="Phobius"/>
    </source>
</evidence>
<organism evidence="4 5">
    <name type="scientific">Microbacterium telephonicum</name>
    <dbReference type="NCBI Taxonomy" id="1714841"/>
    <lineage>
        <taxon>Bacteria</taxon>
        <taxon>Bacillati</taxon>
        <taxon>Actinomycetota</taxon>
        <taxon>Actinomycetes</taxon>
        <taxon>Micrococcales</taxon>
        <taxon>Microbacteriaceae</taxon>
        <taxon>Microbacterium</taxon>
    </lineage>
</organism>
<accession>A0A498BVM4</accession>
<feature type="compositionally biased region" description="Low complexity" evidence="1">
    <location>
        <begin position="579"/>
        <end position="596"/>
    </location>
</feature>